<feature type="region of interest" description="Disordered" evidence="1">
    <location>
        <begin position="1"/>
        <end position="41"/>
    </location>
</feature>
<dbReference type="AlphaFoldDB" id="A0A1M5MFA0"/>
<evidence type="ECO:0000256" key="1">
    <source>
        <dbReference type="SAM" id="MobiDB-lite"/>
    </source>
</evidence>
<dbReference type="EMBL" id="FQXC01000001">
    <property type="protein sequence ID" value="SHG75985.1"/>
    <property type="molecule type" value="Genomic_DNA"/>
</dbReference>
<name>A0A1M5MFA0_9RHOB</name>
<dbReference type="STRING" id="996342.SAMN05443551_0499"/>
<dbReference type="Pfam" id="PF11150">
    <property type="entry name" value="DUF2927"/>
    <property type="match status" value="1"/>
</dbReference>
<sequence>MAVLSACDPFGPAPPGIKPQARPDRPPAAAPPPGPVEPSEASRDLRNYYARVQEDLLTRGLLRTDGGGVDTPFTDEMLARNFERIALAEEYARGAGLQPSSGALGAIKKWTIPVRVGLTFGSSVTSETEAKDRDMLAGYTRRLARVSGHPISLVSSQPNFHVLVMGEDDKDELRAALDRIAPGMETSSRSIFINLPRAIHCLVVAFSDVQSDNAYQQAVALVRSEHPDLTRRACYHEELAQGLGLANDDQNARPSIFNDDEEFAFLTTHDEMLLKILYDPRLTPGMTASEARPIVQGLATELTGGGPS</sequence>
<dbReference type="InterPro" id="IPR021323">
    <property type="entry name" value="DUF2927"/>
</dbReference>
<evidence type="ECO:0008006" key="4">
    <source>
        <dbReference type="Google" id="ProtNLM"/>
    </source>
</evidence>
<evidence type="ECO:0000313" key="3">
    <source>
        <dbReference type="Proteomes" id="UP000184221"/>
    </source>
</evidence>
<evidence type="ECO:0000313" key="2">
    <source>
        <dbReference type="EMBL" id="SHG75985.1"/>
    </source>
</evidence>
<organism evidence="2 3">
    <name type="scientific">Marivita hallyeonensis</name>
    <dbReference type="NCBI Taxonomy" id="996342"/>
    <lineage>
        <taxon>Bacteria</taxon>
        <taxon>Pseudomonadati</taxon>
        <taxon>Pseudomonadota</taxon>
        <taxon>Alphaproteobacteria</taxon>
        <taxon>Rhodobacterales</taxon>
        <taxon>Roseobacteraceae</taxon>
        <taxon>Marivita</taxon>
    </lineage>
</organism>
<proteinExistence type="predicted"/>
<feature type="compositionally biased region" description="Pro residues" evidence="1">
    <location>
        <begin position="26"/>
        <end position="36"/>
    </location>
</feature>
<reference evidence="2 3" key="1">
    <citation type="submission" date="2016-11" db="EMBL/GenBank/DDBJ databases">
        <authorList>
            <person name="Jaros S."/>
            <person name="Januszkiewicz K."/>
            <person name="Wedrychowicz H."/>
        </authorList>
    </citation>
    <scope>NUCLEOTIDE SEQUENCE [LARGE SCALE GENOMIC DNA]</scope>
    <source>
        <strain evidence="2 3">DSM 29431</strain>
    </source>
</reference>
<accession>A0A1M5MFA0</accession>
<protein>
    <recommendedName>
        <fullName evidence="4">DUF2927 domain-containing protein</fullName>
    </recommendedName>
</protein>
<keyword evidence="3" id="KW-1185">Reference proteome</keyword>
<dbReference type="Proteomes" id="UP000184221">
    <property type="component" value="Unassembled WGS sequence"/>
</dbReference>
<gene>
    <name evidence="2" type="ORF">SAMN05443551_0499</name>
</gene>